<evidence type="ECO:0000256" key="4">
    <source>
        <dbReference type="ARBA" id="ARBA00022989"/>
    </source>
</evidence>
<name>A0ABY6HSL9_9ARCH</name>
<sequence>MRNKTRTFLVSVGIIVSIMLISGVDVAANSMAKYMTVQVLDEVKIDYDVSSNEKNYTLVLDTLNQLNQSNQGFDEFQLAFATSGADWEYSFITPSTIPVNWSTIYDPTNHSSKIEYELLNNTHVFGVSDDYFTDPAVGDRFRDVLTTNETFDFTQDGVYIDLTTANFYNLSKGDNLTVGFLFNVYDWEKSEKNDESYYYFADTTVTNIPILGIFNLPDSFTFGRMFKTTRWGDGARVYEDDTVLLGNIDYVENTINIPSMQTIVDQLGENLQYLESYYNNPADYDSNFNFGVLVDHESLAVSSPDTLSSLIKKQKTRIEQVDPIMIDRVTSNLEDLILEVRLSIMLFQGIFMIISLPVIILGWYLCKTNWVLSYQQRRRELALLKVKGGISHQLKAMFYLEAIIVGALGGLLGIIGGNITSPLVLNQVFPEVVETLIKTTMWGDILSGRSITRSTWLIGGIGGIALSLIAVRKPLRDFAAMAPIDGLAKYHETSQNQLPKKKKDVVLLILGILPIAYAIIVNSAFKDQISFYNPFLSLFTGLATILLPIAPFVLIYSSVRLLCGNLQIFQKVVTTISGVFDKTIAVFTSKSIIRNQARSFRLVFIVAMALSFTVMASTIKQSELAYETQMKTIETADGFGMQFYLSDKGDDGIEPFLEHLYNNQEKGHFEAFNYNYRLAGGTLEGQADNYDYNYDDPSDRPVAINVISSANFSEYIKLNDKWFIDITAKEAMEALQSPNTTLIPETLTGKGLGVGDTIKVEYTEHVNHTTLIKNLAIVGVYKAIPLVSTGYSWEQQLVVDQVSVPYGYSWDTLRFAFYGIDGNQTALNEDEFENIVLEYDEYAHAHAPYNYNDEFETMGSSLIRFLNLESLYLVTIVTFGIAIIMYISINEKSHDMGLLRARGVERKVLYKIQIAEGGTLIFMGSLFTFMGIIGGAAMILQLNNLFMMEGGSALERTLQVPWLTILWQLGLSLVLFVISIAVAVAIETRKSDVTKIGELLRVDG</sequence>
<dbReference type="PANTHER" id="PTHR30572">
    <property type="entry name" value="MEMBRANE COMPONENT OF TRANSPORTER-RELATED"/>
    <property type="match status" value="1"/>
</dbReference>
<protein>
    <recommendedName>
        <fullName evidence="8">ABC3 transporter permease C-terminal domain-containing protein</fullName>
    </recommendedName>
</protein>
<keyword evidence="3 7" id="KW-0812">Transmembrane</keyword>
<evidence type="ECO:0000256" key="1">
    <source>
        <dbReference type="ARBA" id="ARBA00004651"/>
    </source>
</evidence>
<comment type="similarity">
    <text evidence="6">Belongs to the ABC-4 integral membrane protein family.</text>
</comment>
<feature type="transmembrane region" description="Helical" evidence="7">
    <location>
        <begin position="397"/>
        <end position="419"/>
    </location>
</feature>
<keyword evidence="4 7" id="KW-1133">Transmembrane helix</keyword>
<keyword evidence="5 7" id="KW-0472">Membrane</keyword>
<feature type="transmembrane region" description="Helical" evidence="7">
    <location>
        <begin position="920"/>
        <end position="942"/>
    </location>
</feature>
<proteinExistence type="inferred from homology"/>
<feature type="transmembrane region" description="Helical" evidence="7">
    <location>
        <begin position="962"/>
        <end position="986"/>
    </location>
</feature>
<feature type="domain" description="ABC3 transporter permease C-terminal" evidence="8">
    <location>
        <begin position="871"/>
        <end position="984"/>
    </location>
</feature>
<feature type="domain" description="ABC3 transporter permease C-terminal" evidence="8">
    <location>
        <begin position="370"/>
        <end position="468"/>
    </location>
</feature>
<comment type="subcellular location">
    <subcellularLocation>
        <location evidence="1">Cell membrane</location>
        <topology evidence="1">Multi-pass membrane protein</topology>
    </subcellularLocation>
</comment>
<feature type="transmembrane region" description="Helical" evidence="7">
    <location>
        <begin position="600"/>
        <end position="619"/>
    </location>
</feature>
<gene>
    <name evidence="9" type="ORF">NEF87_001749</name>
</gene>
<evidence type="ECO:0000313" key="9">
    <source>
        <dbReference type="EMBL" id="UYP45464.1"/>
    </source>
</evidence>
<evidence type="ECO:0000256" key="2">
    <source>
        <dbReference type="ARBA" id="ARBA00022475"/>
    </source>
</evidence>
<evidence type="ECO:0000256" key="3">
    <source>
        <dbReference type="ARBA" id="ARBA00022692"/>
    </source>
</evidence>
<keyword evidence="10" id="KW-1185">Reference proteome</keyword>
<dbReference type="Proteomes" id="UP001208689">
    <property type="component" value="Chromosome"/>
</dbReference>
<feature type="transmembrane region" description="Helical" evidence="7">
    <location>
        <begin position="531"/>
        <end position="556"/>
    </location>
</feature>
<organism evidence="9 10">
    <name type="scientific">Candidatus Lokiarchaeum ossiferum</name>
    <dbReference type="NCBI Taxonomy" id="2951803"/>
    <lineage>
        <taxon>Archaea</taxon>
        <taxon>Promethearchaeati</taxon>
        <taxon>Promethearchaeota</taxon>
        <taxon>Promethearchaeia</taxon>
        <taxon>Promethearchaeales</taxon>
        <taxon>Promethearchaeaceae</taxon>
        <taxon>Candidatus Lokiarchaeum</taxon>
    </lineage>
</organism>
<feature type="transmembrane region" description="Helical" evidence="7">
    <location>
        <begin position="451"/>
        <end position="471"/>
    </location>
</feature>
<dbReference type="Pfam" id="PF02687">
    <property type="entry name" value="FtsX"/>
    <property type="match status" value="2"/>
</dbReference>
<reference evidence="9" key="1">
    <citation type="submission" date="2022-09" db="EMBL/GenBank/DDBJ databases">
        <title>Actin cytoskeleton and complex cell architecture in an #Asgard archaeon.</title>
        <authorList>
            <person name="Ponce Toledo R.I."/>
            <person name="Schleper C."/>
            <person name="Rodrigues Oliveira T."/>
            <person name="Wollweber F."/>
            <person name="Xu J."/>
            <person name="Rittmann S."/>
            <person name="Klingl A."/>
            <person name="Pilhofer M."/>
        </authorList>
    </citation>
    <scope>NUCLEOTIDE SEQUENCE</scope>
    <source>
        <strain evidence="9">B-35</strain>
    </source>
</reference>
<evidence type="ECO:0000256" key="7">
    <source>
        <dbReference type="SAM" id="Phobius"/>
    </source>
</evidence>
<evidence type="ECO:0000256" key="5">
    <source>
        <dbReference type="ARBA" id="ARBA00023136"/>
    </source>
</evidence>
<dbReference type="PANTHER" id="PTHR30572:SF4">
    <property type="entry name" value="ABC TRANSPORTER PERMEASE YTRF"/>
    <property type="match status" value="1"/>
</dbReference>
<evidence type="ECO:0000313" key="10">
    <source>
        <dbReference type="Proteomes" id="UP001208689"/>
    </source>
</evidence>
<keyword evidence="2" id="KW-1003">Cell membrane</keyword>
<evidence type="ECO:0000256" key="6">
    <source>
        <dbReference type="ARBA" id="ARBA00038076"/>
    </source>
</evidence>
<dbReference type="InterPro" id="IPR003838">
    <property type="entry name" value="ABC3_permease_C"/>
</dbReference>
<dbReference type="EMBL" id="CP104013">
    <property type="protein sequence ID" value="UYP45464.1"/>
    <property type="molecule type" value="Genomic_DNA"/>
</dbReference>
<feature type="transmembrane region" description="Helical" evidence="7">
    <location>
        <begin position="870"/>
        <end position="889"/>
    </location>
</feature>
<evidence type="ECO:0000259" key="8">
    <source>
        <dbReference type="Pfam" id="PF02687"/>
    </source>
</evidence>
<feature type="transmembrane region" description="Helical" evidence="7">
    <location>
        <begin position="505"/>
        <end position="525"/>
    </location>
</feature>
<dbReference type="InterPro" id="IPR050250">
    <property type="entry name" value="Macrolide_Exporter_MacB"/>
</dbReference>
<feature type="transmembrane region" description="Helical" evidence="7">
    <location>
        <begin position="345"/>
        <end position="366"/>
    </location>
</feature>
<accession>A0ABY6HSL9</accession>